<dbReference type="AlphaFoldDB" id="A0A0D0DV90"/>
<dbReference type="HOGENOM" id="CLU_2386856_0_0_1"/>
<reference evidence="1 2" key="1">
    <citation type="submission" date="2014-04" db="EMBL/GenBank/DDBJ databases">
        <authorList>
            <consortium name="DOE Joint Genome Institute"/>
            <person name="Kuo A."/>
            <person name="Kohler A."/>
            <person name="Jargeat P."/>
            <person name="Nagy L.G."/>
            <person name="Floudas D."/>
            <person name="Copeland A."/>
            <person name="Barry K.W."/>
            <person name="Cichocki N."/>
            <person name="Veneault-Fourrey C."/>
            <person name="LaButti K."/>
            <person name="Lindquist E.A."/>
            <person name="Lipzen A."/>
            <person name="Lundell T."/>
            <person name="Morin E."/>
            <person name="Murat C."/>
            <person name="Sun H."/>
            <person name="Tunlid A."/>
            <person name="Henrissat B."/>
            <person name="Grigoriev I.V."/>
            <person name="Hibbett D.S."/>
            <person name="Martin F."/>
            <person name="Nordberg H.P."/>
            <person name="Cantor M.N."/>
            <person name="Hua S.X."/>
        </authorList>
    </citation>
    <scope>NUCLEOTIDE SEQUENCE [LARGE SCALE GENOMIC DNA]</scope>
    <source>
        <strain evidence="1 2">Ve08.2h10</strain>
    </source>
</reference>
<accession>A0A0D0DV90</accession>
<dbReference type="EMBL" id="KN824887">
    <property type="protein sequence ID" value="KIK98593.1"/>
    <property type="molecule type" value="Genomic_DNA"/>
</dbReference>
<dbReference type="InParanoid" id="A0A0D0DV90"/>
<keyword evidence="2" id="KW-1185">Reference proteome</keyword>
<reference evidence="2" key="2">
    <citation type="submission" date="2015-01" db="EMBL/GenBank/DDBJ databases">
        <title>Evolutionary Origins and Diversification of the Mycorrhizal Mutualists.</title>
        <authorList>
            <consortium name="DOE Joint Genome Institute"/>
            <consortium name="Mycorrhizal Genomics Consortium"/>
            <person name="Kohler A."/>
            <person name="Kuo A."/>
            <person name="Nagy L.G."/>
            <person name="Floudas D."/>
            <person name="Copeland A."/>
            <person name="Barry K.W."/>
            <person name="Cichocki N."/>
            <person name="Veneault-Fourrey C."/>
            <person name="LaButti K."/>
            <person name="Lindquist E.A."/>
            <person name="Lipzen A."/>
            <person name="Lundell T."/>
            <person name="Morin E."/>
            <person name="Murat C."/>
            <person name="Riley R."/>
            <person name="Ohm R."/>
            <person name="Sun H."/>
            <person name="Tunlid A."/>
            <person name="Henrissat B."/>
            <person name="Grigoriev I.V."/>
            <person name="Hibbett D.S."/>
            <person name="Martin F."/>
        </authorList>
    </citation>
    <scope>NUCLEOTIDE SEQUENCE [LARGE SCALE GENOMIC DNA]</scope>
    <source>
        <strain evidence="2">Ve08.2h10</strain>
    </source>
</reference>
<organism evidence="1 2">
    <name type="scientific">Paxillus rubicundulus Ve08.2h10</name>
    <dbReference type="NCBI Taxonomy" id="930991"/>
    <lineage>
        <taxon>Eukaryota</taxon>
        <taxon>Fungi</taxon>
        <taxon>Dikarya</taxon>
        <taxon>Basidiomycota</taxon>
        <taxon>Agaricomycotina</taxon>
        <taxon>Agaricomycetes</taxon>
        <taxon>Agaricomycetidae</taxon>
        <taxon>Boletales</taxon>
        <taxon>Paxilineae</taxon>
        <taxon>Paxillaceae</taxon>
        <taxon>Paxillus</taxon>
    </lineage>
</organism>
<gene>
    <name evidence="1" type="ORF">PAXRUDRAFT_664327</name>
</gene>
<dbReference type="Proteomes" id="UP000054538">
    <property type="component" value="Unassembled WGS sequence"/>
</dbReference>
<sequence>MPRCLYAPTLGFRLTTFARSTPCLSSDPLVVFGSYILLASFPTCPRALGLLFSTDGVSFIIFELCININSAPHSDYHIASYPSICAIVTSPPSG</sequence>
<evidence type="ECO:0000313" key="2">
    <source>
        <dbReference type="Proteomes" id="UP000054538"/>
    </source>
</evidence>
<proteinExistence type="predicted"/>
<protein>
    <submittedName>
        <fullName evidence="1">Uncharacterized protein</fullName>
    </submittedName>
</protein>
<evidence type="ECO:0000313" key="1">
    <source>
        <dbReference type="EMBL" id="KIK98593.1"/>
    </source>
</evidence>
<name>A0A0D0DV90_9AGAM</name>